<name>A0A0P6YY49_9CHLR</name>
<dbReference type="SMART" id="SM00448">
    <property type="entry name" value="REC"/>
    <property type="match status" value="1"/>
</dbReference>
<feature type="domain" description="Response regulatory" evidence="2">
    <location>
        <begin position="9"/>
        <end position="135"/>
    </location>
</feature>
<dbReference type="InterPro" id="IPR052893">
    <property type="entry name" value="TCS_response_regulator"/>
</dbReference>
<comment type="caution">
    <text evidence="3">The sequence shown here is derived from an EMBL/GenBank/DDBJ whole genome shotgun (WGS) entry which is preliminary data.</text>
</comment>
<dbReference type="STRING" id="70996.SE18_08365"/>
<dbReference type="GO" id="GO:0000160">
    <property type="term" value="P:phosphorelay signal transduction system"/>
    <property type="evidence" value="ECO:0007669"/>
    <property type="project" value="InterPro"/>
</dbReference>
<feature type="modified residue" description="4-aspartylphosphate" evidence="1">
    <location>
        <position position="68"/>
    </location>
</feature>
<keyword evidence="4" id="KW-1185">Reference proteome</keyword>
<gene>
    <name evidence="3" type="ORF">SE18_08365</name>
</gene>
<dbReference type="SUPFAM" id="SSF52172">
    <property type="entry name" value="CheY-like"/>
    <property type="match status" value="1"/>
</dbReference>
<evidence type="ECO:0000313" key="3">
    <source>
        <dbReference type="EMBL" id="KPL90205.1"/>
    </source>
</evidence>
<protein>
    <recommendedName>
        <fullName evidence="2">Response regulatory domain-containing protein</fullName>
    </recommendedName>
</protein>
<evidence type="ECO:0000259" key="2">
    <source>
        <dbReference type="PROSITE" id="PS50110"/>
    </source>
</evidence>
<sequence length="148" mass="16874">MYQTLRKRQLLVIDDSDEDCALIERSFSRFNPTLEIVRCYDGDQALHLLHETSVTLPRSSLPDLILLDLNLPAMDGFTVLAQIKTSPVLRQIPVVILTTSANPDAITRCYQDGANSYLVKSLNVAGFQQTMHVLYRYWFEVVCHPYGR</sequence>
<dbReference type="PROSITE" id="PS50110">
    <property type="entry name" value="RESPONSE_REGULATORY"/>
    <property type="match status" value="1"/>
</dbReference>
<dbReference type="PANTHER" id="PTHR44520">
    <property type="entry name" value="RESPONSE REGULATOR RCP1-RELATED"/>
    <property type="match status" value="1"/>
</dbReference>
<dbReference type="AlphaFoldDB" id="A0A0P6YY49"/>
<organism evidence="3 4">
    <name type="scientific">Herpetosiphon geysericola</name>
    <dbReference type="NCBI Taxonomy" id="70996"/>
    <lineage>
        <taxon>Bacteria</taxon>
        <taxon>Bacillati</taxon>
        <taxon>Chloroflexota</taxon>
        <taxon>Chloroflexia</taxon>
        <taxon>Herpetosiphonales</taxon>
        <taxon>Herpetosiphonaceae</taxon>
        <taxon>Herpetosiphon</taxon>
    </lineage>
</organism>
<dbReference type="EMBL" id="LGKP01000013">
    <property type="protein sequence ID" value="KPL90205.1"/>
    <property type="molecule type" value="Genomic_DNA"/>
</dbReference>
<dbReference type="OrthoDB" id="9793549at2"/>
<dbReference type="Gene3D" id="3.40.50.2300">
    <property type="match status" value="1"/>
</dbReference>
<dbReference type="InterPro" id="IPR011006">
    <property type="entry name" value="CheY-like_superfamily"/>
</dbReference>
<evidence type="ECO:0000256" key="1">
    <source>
        <dbReference type="PROSITE-ProRule" id="PRU00169"/>
    </source>
</evidence>
<proteinExistence type="predicted"/>
<evidence type="ECO:0000313" key="4">
    <source>
        <dbReference type="Proteomes" id="UP000050277"/>
    </source>
</evidence>
<reference evidence="3 4" key="1">
    <citation type="submission" date="2015-07" db="EMBL/GenBank/DDBJ databases">
        <title>Whole genome sequence of Herpetosiphon geysericola DSM 7119.</title>
        <authorList>
            <person name="Hemp J."/>
            <person name="Ward L.M."/>
            <person name="Pace L.A."/>
            <person name="Fischer W.W."/>
        </authorList>
    </citation>
    <scope>NUCLEOTIDE SEQUENCE [LARGE SCALE GENOMIC DNA]</scope>
    <source>
        <strain evidence="3 4">DSM 7119</strain>
    </source>
</reference>
<accession>A0A0P6YY49</accession>
<keyword evidence="1" id="KW-0597">Phosphoprotein</keyword>
<dbReference type="Proteomes" id="UP000050277">
    <property type="component" value="Unassembled WGS sequence"/>
</dbReference>
<dbReference type="RefSeq" id="WP_054533981.1">
    <property type="nucleotide sequence ID" value="NZ_LGKP01000013.1"/>
</dbReference>
<dbReference type="InterPro" id="IPR001789">
    <property type="entry name" value="Sig_transdc_resp-reg_receiver"/>
</dbReference>
<dbReference type="Pfam" id="PF00072">
    <property type="entry name" value="Response_reg"/>
    <property type="match status" value="1"/>
</dbReference>
<dbReference type="CDD" id="cd17557">
    <property type="entry name" value="REC_Rcp-like"/>
    <property type="match status" value="1"/>
</dbReference>